<reference evidence="1 2" key="1">
    <citation type="submission" date="2010-12" db="EMBL/GenBank/DDBJ databases">
        <title>Whole genome sequence of Anaerolinea thermophila UNI-1.</title>
        <authorList>
            <person name="Narita-Yamada S."/>
            <person name="Kishi E."/>
            <person name="Watanabe Y."/>
            <person name="Takasaki K."/>
            <person name="Ankai A."/>
            <person name="Oguchi A."/>
            <person name="Fukui S."/>
            <person name="Takahashi M."/>
            <person name="Yashiro I."/>
            <person name="Hosoyama A."/>
            <person name="Sekiguchi Y."/>
            <person name="Hanada S."/>
            <person name="Fujita N."/>
        </authorList>
    </citation>
    <scope>NUCLEOTIDE SEQUENCE [LARGE SCALE GENOMIC DNA]</scope>
    <source>
        <strain evidence="2">DSM 14523 / JCM 11388 / NBRC 100420 / UNI-1</strain>
    </source>
</reference>
<evidence type="ECO:0000313" key="1">
    <source>
        <dbReference type="EMBL" id="BAJ62038.1"/>
    </source>
</evidence>
<dbReference type="HOGENOM" id="CLU_3179502_0_0_0"/>
<name>E8MY93_ANATU</name>
<accession>E8MY93</accession>
<gene>
    <name evidence="1" type="ordered locus">ANT_00040</name>
</gene>
<evidence type="ECO:0000313" key="2">
    <source>
        <dbReference type="Proteomes" id="UP000008922"/>
    </source>
</evidence>
<dbReference type="AlphaFoldDB" id="E8MY93"/>
<dbReference type="STRING" id="926569.ANT_00040"/>
<keyword evidence="2" id="KW-1185">Reference proteome</keyword>
<proteinExistence type="predicted"/>
<dbReference type="EMBL" id="AP012029">
    <property type="protein sequence ID" value="BAJ62038.1"/>
    <property type="molecule type" value="Genomic_DNA"/>
</dbReference>
<sequence length="46" mass="5269">MSLRAPERGEAIPVNKGIASFPTVEIFRNDTFYFLEPLFNQVIIKV</sequence>
<dbReference type="InParanoid" id="E8MY93"/>
<organism evidence="1 2">
    <name type="scientific">Anaerolinea thermophila (strain DSM 14523 / JCM 11388 / NBRC 100420 / UNI-1)</name>
    <dbReference type="NCBI Taxonomy" id="926569"/>
    <lineage>
        <taxon>Bacteria</taxon>
        <taxon>Bacillati</taxon>
        <taxon>Chloroflexota</taxon>
        <taxon>Anaerolineae</taxon>
        <taxon>Anaerolineales</taxon>
        <taxon>Anaerolineaceae</taxon>
        <taxon>Anaerolinea</taxon>
    </lineage>
</organism>
<dbReference type="KEGG" id="atm:ANT_00040"/>
<dbReference type="Proteomes" id="UP000008922">
    <property type="component" value="Chromosome"/>
</dbReference>
<protein>
    <submittedName>
        <fullName evidence="1">Uncharacterized protein</fullName>
    </submittedName>
</protein>